<keyword evidence="3" id="KW-1185">Reference proteome</keyword>
<dbReference type="EMBL" id="QNVT01000008">
    <property type="protein sequence ID" value="REC62395.1"/>
    <property type="molecule type" value="Genomic_DNA"/>
</dbReference>
<protein>
    <submittedName>
        <fullName evidence="2">Uncharacterized protein</fullName>
    </submittedName>
</protein>
<keyword evidence="1" id="KW-1133">Transmembrane helix</keyword>
<reference evidence="3" key="1">
    <citation type="submission" date="2018-06" db="EMBL/GenBank/DDBJ databases">
        <authorList>
            <person name="Lum Nde A."/>
            <person name="Hugo C."/>
        </authorList>
    </citation>
    <scope>NUCLEOTIDE SEQUENCE [LARGE SCALE GENOMIC DNA]</scope>
    <source>
        <strain evidence="3">1_F178</strain>
    </source>
</reference>
<feature type="transmembrane region" description="Helical" evidence="1">
    <location>
        <begin position="12"/>
        <end position="31"/>
    </location>
</feature>
<dbReference type="AlphaFoldDB" id="A0A3D9C938"/>
<organism evidence="2 3">
    <name type="scientific">Chryseobacterium pennae</name>
    <dbReference type="NCBI Taxonomy" id="2258962"/>
    <lineage>
        <taxon>Bacteria</taxon>
        <taxon>Pseudomonadati</taxon>
        <taxon>Bacteroidota</taxon>
        <taxon>Flavobacteriia</taxon>
        <taxon>Flavobacteriales</taxon>
        <taxon>Weeksellaceae</taxon>
        <taxon>Chryseobacterium group</taxon>
        <taxon>Chryseobacterium</taxon>
    </lineage>
</organism>
<sequence>MFGLVEDSLKILYIAIPFILPYIFVVIYEYFRDTNSPQEDFQCNEIQVEELLKTGIPITINFEKAIKDITELSSQRNEDIEILQQYFFPFKELVSKSGEETFTLIQLKYKIGRKSFQKKIIFPFSKQSTIYILKMNKSTILYYNEESPHESIIDLGFLESYI</sequence>
<evidence type="ECO:0000313" key="2">
    <source>
        <dbReference type="EMBL" id="REC62395.1"/>
    </source>
</evidence>
<gene>
    <name evidence="2" type="ORF">DRF65_09865</name>
</gene>
<dbReference type="Proteomes" id="UP000256686">
    <property type="component" value="Unassembled WGS sequence"/>
</dbReference>
<keyword evidence="1" id="KW-0812">Transmembrane</keyword>
<evidence type="ECO:0000256" key="1">
    <source>
        <dbReference type="SAM" id="Phobius"/>
    </source>
</evidence>
<keyword evidence="1" id="KW-0472">Membrane</keyword>
<comment type="caution">
    <text evidence="2">The sequence shown here is derived from an EMBL/GenBank/DDBJ whole genome shotgun (WGS) entry which is preliminary data.</text>
</comment>
<name>A0A3D9C938_9FLAO</name>
<evidence type="ECO:0000313" key="3">
    <source>
        <dbReference type="Proteomes" id="UP000256686"/>
    </source>
</evidence>
<proteinExistence type="predicted"/>
<accession>A0A3D9C938</accession>